<evidence type="ECO:0000256" key="8">
    <source>
        <dbReference type="PROSITE-ProRule" id="PRU00175"/>
    </source>
</evidence>
<comment type="catalytic activity">
    <reaction evidence="1 9">
        <text>S-ubiquitinyl-[E2 ubiquitin-conjugating enzyme]-L-cysteine + [acceptor protein]-L-lysine = [E2 ubiquitin-conjugating enzyme]-L-cysteine + N(6)-ubiquitinyl-[acceptor protein]-L-lysine.</text>
        <dbReference type="EC" id="2.3.2.27"/>
    </reaction>
</comment>
<evidence type="ECO:0000256" key="7">
    <source>
        <dbReference type="ARBA" id="ARBA00022833"/>
    </source>
</evidence>
<dbReference type="InterPro" id="IPR039399">
    <property type="entry name" value="Deltex_C_sf"/>
</dbReference>
<feature type="region of interest" description="Disordered" evidence="10">
    <location>
        <begin position="193"/>
        <end position="226"/>
    </location>
</feature>
<dbReference type="SMART" id="SM00184">
    <property type="entry name" value="RING"/>
    <property type="match status" value="1"/>
</dbReference>
<dbReference type="GO" id="GO:0008270">
    <property type="term" value="F:zinc ion binding"/>
    <property type="evidence" value="ECO:0007669"/>
    <property type="project" value="UniProtKB-KW"/>
</dbReference>
<dbReference type="GO" id="GO:0007219">
    <property type="term" value="P:Notch signaling pathway"/>
    <property type="evidence" value="ECO:0007669"/>
    <property type="project" value="InterPro"/>
</dbReference>
<dbReference type="Pfam" id="PF18102">
    <property type="entry name" value="DTC"/>
    <property type="match status" value="1"/>
</dbReference>
<dbReference type="InterPro" id="IPR039398">
    <property type="entry name" value="Deltex_fam"/>
</dbReference>
<dbReference type="Pfam" id="PF13923">
    <property type="entry name" value="zf-C3HC4_2"/>
    <property type="match status" value="1"/>
</dbReference>
<evidence type="ECO:0000256" key="3">
    <source>
        <dbReference type="ARBA" id="ARBA00009413"/>
    </source>
</evidence>
<dbReference type="EC" id="2.3.2.27" evidence="9"/>
<dbReference type="InterPro" id="IPR001841">
    <property type="entry name" value="Znf_RING"/>
</dbReference>
<dbReference type="OrthoDB" id="527344at2759"/>
<dbReference type="RefSeq" id="XP_026198724.1">
    <property type="nucleotide sequence ID" value="XM_026342939.1"/>
</dbReference>
<comment type="pathway">
    <text evidence="2 9">Protein modification; protein ubiquitination.</text>
</comment>
<evidence type="ECO:0000256" key="10">
    <source>
        <dbReference type="SAM" id="MobiDB-lite"/>
    </source>
</evidence>
<dbReference type="GO" id="GO:0016567">
    <property type="term" value="P:protein ubiquitination"/>
    <property type="evidence" value="ECO:0007669"/>
    <property type="project" value="UniProtKB-UniRule"/>
</dbReference>
<sequence>MSFITDIAATIDEANFKDPKTLKKILHPYNPKKKDSCYTVQGTYEEVEDLFKKLQGEHTSTHVKSVDVSAAVMAYIEKKCQNELSKIRGNSFDIETQPDLRTVQNNPKGTVQVTLRPCHPSISLDRANMVRQRFITFYQRTASDLQVKTIPVSPHQKDDLQKRFPHLLFQAKQNNIEVTGPFMHISLLMERHLQHTSSSKKSPVHKGPADSRSSRTSGPSPRHSKDCEDELCPICMDSIERAKKVSLPCKHSFCRDCLKTAFDYKPVCPTCGELYGTLTGTQPDGGRMIVNTTSSCLPGYEKYRTIIIEYHIPSGIQKEEHPNPGQPYEGVSRTAYLPDSTEGRRILKLLRRAFDQKLIFTVGRSTTSGRNNIVTWNDIHHKTSTHGGPTHYGYPDPDYLSRVQDELKVKGIE</sequence>
<dbReference type="GO" id="GO:0061630">
    <property type="term" value="F:ubiquitin protein ligase activity"/>
    <property type="evidence" value="ECO:0007669"/>
    <property type="project" value="UniProtKB-UniRule"/>
</dbReference>
<dbReference type="PROSITE" id="PS50089">
    <property type="entry name" value="ZF_RING_2"/>
    <property type="match status" value="1"/>
</dbReference>
<dbReference type="InParanoid" id="A0A7N6AHE8"/>
<evidence type="ECO:0000259" key="11">
    <source>
        <dbReference type="PROSITE" id="PS50089"/>
    </source>
</evidence>
<keyword evidence="5 9" id="KW-0479">Metal-binding</keyword>
<dbReference type="Ensembl" id="ENSATET00000071272.2">
    <property type="protein sequence ID" value="ENSATEP00000048981.1"/>
    <property type="gene ID" value="ENSATEG00000028382.2"/>
</dbReference>
<dbReference type="InterPro" id="IPR017907">
    <property type="entry name" value="Znf_RING_CS"/>
</dbReference>
<dbReference type="CDD" id="cd09633">
    <property type="entry name" value="Deltex_C"/>
    <property type="match status" value="1"/>
</dbReference>
<feature type="domain" description="RING-type" evidence="11">
    <location>
        <begin position="232"/>
        <end position="271"/>
    </location>
</feature>
<keyword evidence="9" id="KW-0963">Cytoplasm</keyword>
<evidence type="ECO:0000313" key="12">
    <source>
        <dbReference type="Ensembl" id="ENSATEP00000048981.1"/>
    </source>
</evidence>
<dbReference type="GeneID" id="113150415"/>
<dbReference type="FunFam" id="3.30.390.130:FF:000001">
    <property type="entry name" value="Probable E3 ubiquitin-protein ligase DTX3"/>
    <property type="match status" value="1"/>
</dbReference>
<evidence type="ECO:0000256" key="5">
    <source>
        <dbReference type="ARBA" id="ARBA00022723"/>
    </source>
</evidence>
<keyword evidence="13" id="KW-1185">Reference proteome</keyword>
<evidence type="ECO:0000256" key="6">
    <source>
        <dbReference type="ARBA" id="ARBA00022771"/>
    </source>
</evidence>
<accession>A0A7N6AHE8</accession>
<evidence type="ECO:0000313" key="13">
    <source>
        <dbReference type="Proteomes" id="UP000265040"/>
    </source>
</evidence>
<dbReference type="SUPFAM" id="SSF57850">
    <property type="entry name" value="RING/U-box"/>
    <property type="match status" value="1"/>
</dbReference>
<dbReference type="PANTHER" id="PTHR12622">
    <property type="entry name" value="DELTEX-RELATED"/>
    <property type="match status" value="1"/>
</dbReference>
<comment type="subcellular location">
    <subcellularLocation>
        <location evidence="9">Cytoplasm</location>
    </subcellularLocation>
</comment>
<name>A0A7N6AHE8_ANATE</name>
<dbReference type="UniPathway" id="UPA00143"/>
<reference evidence="12" key="2">
    <citation type="submission" date="2025-08" db="UniProtKB">
        <authorList>
            <consortium name="Ensembl"/>
        </authorList>
    </citation>
    <scope>IDENTIFICATION</scope>
</reference>
<dbReference type="FunCoup" id="A0A7N6AHE8">
    <property type="interactions" value="61"/>
</dbReference>
<dbReference type="OMA" id="GIQKKEH"/>
<evidence type="ECO:0000256" key="1">
    <source>
        <dbReference type="ARBA" id="ARBA00000900"/>
    </source>
</evidence>
<dbReference type="PROSITE" id="PS00518">
    <property type="entry name" value="ZF_RING_1"/>
    <property type="match status" value="1"/>
</dbReference>
<evidence type="ECO:0000256" key="2">
    <source>
        <dbReference type="ARBA" id="ARBA00004906"/>
    </source>
</evidence>
<proteinExistence type="inferred from homology"/>
<keyword evidence="7 9" id="KW-0862">Zinc</keyword>
<dbReference type="Proteomes" id="UP000265040">
    <property type="component" value="Chromosome 9"/>
</dbReference>
<dbReference type="InterPro" id="IPR039396">
    <property type="entry name" value="Deltex_C"/>
</dbReference>
<organism evidence="12 13">
    <name type="scientific">Anabas testudineus</name>
    <name type="common">Climbing perch</name>
    <name type="synonym">Anthias testudineus</name>
    <dbReference type="NCBI Taxonomy" id="64144"/>
    <lineage>
        <taxon>Eukaryota</taxon>
        <taxon>Metazoa</taxon>
        <taxon>Chordata</taxon>
        <taxon>Craniata</taxon>
        <taxon>Vertebrata</taxon>
        <taxon>Euteleostomi</taxon>
        <taxon>Actinopterygii</taxon>
        <taxon>Neopterygii</taxon>
        <taxon>Teleostei</taxon>
        <taxon>Neoteleostei</taxon>
        <taxon>Acanthomorphata</taxon>
        <taxon>Anabantaria</taxon>
        <taxon>Anabantiformes</taxon>
        <taxon>Anabantoidei</taxon>
        <taxon>Anabantidae</taxon>
        <taxon>Anabas</taxon>
    </lineage>
</organism>
<keyword evidence="6 8" id="KW-0863">Zinc-finger</keyword>
<comment type="similarity">
    <text evidence="3 9">Belongs to the Deltex family.</text>
</comment>
<reference evidence="12" key="3">
    <citation type="submission" date="2025-09" db="UniProtKB">
        <authorList>
            <consortium name="Ensembl"/>
        </authorList>
    </citation>
    <scope>IDENTIFICATION</scope>
</reference>
<dbReference type="AlphaFoldDB" id="A0A7N6AHE8"/>
<evidence type="ECO:0000256" key="4">
    <source>
        <dbReference type="ARBA" id="ARBA00022679"/>
    </source>
</evidence>
<dbReference type="Gene3D" id="3.30.40.10">
    <property type="entry name" value="Zinc/RING finger domain, C3HC4 (zinc finger)"/>
    <property type="match status" value="1"/>
</dbReference>
<dbReference type="GeneTree" id="ENSGT00940000154578"/>
<reference evidence="12" key="1">
    <citation type="submission" date="2021-04" db="EMBL/GenBank/DDBJ databases">
        <authorList>
            <consortium name="Wellcome Sanger Institute Data Sharing"/>
        </authorList>
    </citation>
    <scope>NUCLEOTIDE SEQUENCE [LARGE SCALE GENOMIC DNA]</scope>
</reference>
<keyword evidence="4 9" id="KW-0808">Transferase</keyword>
<evidence type="ECO:0000256" key="9">
    <source>
        <dbReference type="RuleBase" id="RU367105"/>
    </source>
</evidence>
<dbReference type="Gene3D" id="3.30.390.130">
    <property type="match status" value="1"/>
</dbReference>
<dbReference type="GO" id="GO:0005737">
    <property type="term" value="C:cytoplasm"/>
    <property type="evidence" value="ECO:0007669"/>
    <property type="project" value="UniProtKB-SubCell"/>
</dbReference>
<protein>
    <recommendedName>
        <fullName evidence="9">E3 ubiquitin-protein ligase</fullName>
        <ecNumber evidence="9">2.3.2.27</ecNumber>
    </recommendedName>
</protein>
<dbReference type="InterPro" id="IPR013083">
    <property type="entry name" value="Znf_RING/FYVE/PHD"/>
</dbReference>